<dbReference type="CDD" id="cd06261">
    <property type="entry name" value="TM_PBP2"/>
    <property type="match status" value="1"/>
</dbReference>
<comment type="function">
    <text evidence="9">Part of the ABC transporter complex (TC 3.A.1.6.1) involved in sulfate/thiosulfate import.</text>
</comment>
<proteinExistence type="inferred from homology"/>
<evidence type="ECO:0000259" key="10">
    <source>
        <dbReference type="PROSITE" id="PS50928"/>
    </source>
</evidence>
<organism evidence="11">
    <name type="scientific">Megaceros flagellaris</name>
    <dbReference type="NCBI Taxonomy" id="263821"/>
    <lineage>
        <taxon>Eukaryota</taxon>
        <taxon>Viridiplantae</taxon>
        <taxon>Streptophyta</taxon>
        <taxon>Embryophyta</taxon>
        <taxon>Anthocerotophyta</taxon>
        <taxon>Anthocerotopsida</taxon>
        <taxon>Dendrocerotidae</taxon>
        <taxon>Dendrocerotales</taxon>
        <taxon>Dendrocerotaceae</taxon>
        <taxon>Dendrocerotoideae</taxon>
        <taxon>Megaceros</taxon>
    </lineage>
</organism>
<dbReference type="InterPro" id="IPR005667">
    <property type="entry name" value="Sulph_transpt2"/>
</dbReference>
<comment type="function">
    <text evidence="8">Part of the ABC transporter complex CysAWTP (TC 3.A.1.6.1) involved in sulfate/thiosulfate import. Probably responsible for the translocation of the substrate across the membrane.</text>
</comment>
<keyword evidence="3 9" id="KW-0813">Transport</keyword>
<dbReference type="AlphaFoldDB" id="A0A8F3BDV1"/>
<keyword evidence="11" id="KW-0150">Chloroplast</keyword>
<evidence type="ECO:0000256" key="7">
    <source>
        <dbReference type="ARBA" id="ARBA00023136"/>
    </source>
</evidence>
<dbReference type="SUPFAM" id="SSF161098">
    <property type="entry name" value="MetI-like"/>
    <property type="match status" value="1"/>
</dbReference>
<feature type="domain" description="ABC transmembrane type-1" evidence="10">
    <location>
        <begin position="73"/>
        <end position="276"/>
    </location>
</feature>
<evidence type="ECO:0000256" key="6">
    <source>
        <dbReference type="ARBA" id="ARBA00023032"/>
    </source>
</evidence>
<evidence type="ECO:0000256" key="5">
    <source>
        <dbReference type="ARBA" id="ARBA00022989"/>
    </source>
</evidence>
<dbReference type="PANTHER" id="PTHR30406">
    <property type="entry name" value="SULFATE TRANSPORT SYSTEM PERMEASE PROTEIN"/>
    <property type="match status" value="1"/>
</dbReference>
<comment type="subcellular location">
    <subcellularLocation>
        <location evidence="1">Plastid membrane</location>
        <topology evidence="1">Multi-pass membrane protein</topology>
    </subcellularLocation>
    <subcellularLocation>
        <location evidence="9">Plastid</location>
        <location evidence="9">Chloroplast membrane</location>
        <topology evidence="9">Multi-pass membrane protein</topology>
    </subcellularLocation>
</comment>
<dbReference type="NCBIfam" id="TIGR02139">
    <property type="entry name" value="permease_CysT"/>
    <property type="match status" value="1"/>
</dbReference>
<dbReference type="PANTHER" id="PTHR30406:SF8">
    <property type="entry name" value="SULFATE TRANSPORT SYSTEM PERMEASE PROTEIN CYST"/>
    <property type="match status" value="1"/>
</dbReference>
<feature type="transmembrane region" description="Helical" evidence="9">
    <location>
        <begin position="145"/>
        <end position="169"/>
    </location>
</feature>
<dbReference type="InterPro" id="IPR035906">
    <property type="entry name" value="MetI-like_sf"/>
</dbReference>
<feature type="transmembrane region" description="Helical" evidence="9">
    <location>
        <begin position="28"/>
        <end position="50"/>
    </location>
</feature>
<dbReference type="Gene3D" id="1.10.3720.10">
    <property type="entry name" value="MetI-like"/>
    <property type="match status" value="1"/>
</dbReference>
<protein>
    <recommendedName>
        <fullName evidence="9">Sulfate transport system permease protein CysT</fullName>
    </recommendedName>
</protein>
<comment type="similarity">
    <text evidence="2 9">Belongs to the binding-protein-dependent transport system permease family. CysTW subfamily.</text>
</comment>
<feature type="transmembrane region" description="Helical" evidence="9">
    <location>
        <begin position="71"/>
        <end position="97"/>
    </location>
</feature>
<keyword evidence="5 9" id="KW-1133">Transmembrane helix</keyword>
<evidence type="ECO:0000256" key="2">
    <source>
        <dbReference type="ARBA" id="ARBA00007069"/>
    </source>
</evidence>
<dbReference type="GO" id="GO:0031969">
    <property type="term" value="C:chloroplast membrane"/>
    <property type="evidence" value="ECO:0007669"/>
    <property type="project" value="UniProtKB-SubCell"/>
</dbReference>
<dbReference type="PROSITE" id="PS50928">
    <property type="entry name" value="ABC_TM1"/>
    <property type="match status" value="1"/>
</dbReference>
<evidence type="ECO:0000313" key="11">
    <source>
        <dbReference type="EMBL" id="QWW92515.1"/>
    </source>
</evidence>
<name>A0A8F3BDV1_9EMBR</name>
<dbReference type="EMBL" id="MW429502">
    <property type="protein sequence ID" value="QWW92515.1"/>
    <property type="molecule type" value="Genomic_DNA"/>
</dbReference>
<evidence type="ECO:0000256" key="3">
    <source>
        <dbReference type="ARBA" id="ARBA00022448"/>
    </source>
</evidence>
<comment type="caution">
    <text evidence="9">Lacks conserved residue(s) required for the propagation of feature annotation.</text>
</comment>
<keyword evidence="7 9" id="KW-0472">Membrane</keyword>
<dbReference type="GO" id="GO:0015419">
    <property type="term" value="F:ABC-type sulfate transporter activity"/>
    <property type="evidence" value="ECO:0007669"/>
    <property type="project" value="UniProtKB-UniRule"/>
</dbReference>
<evidence type="ECO:0000256" key="9">
    <source>
        <dbReference type="RuleBase" id="RU366001"/>
    </source>
</evidence>
<accession>A0A8F3BDV1</accession>
<dbReference type="InterPro" id="IPR000515">
    <property type="entry name" value="MetI-like"/>
</dbReference>
<sequence>MSQLLFIPPLILLLITKGKIRFLNKFESALALSLHHGTLILALLTSVLLCKAKKQPWDILLKVTTEPIISSAYTITFFTAPLAIITNVSFGLIIAWVLVKYEFTGKETPDAIVDPPFALPASVGGPTLMTVYSDRGWMGPICSRLGIKIVSSRLGVLIAMILVSLPFVVRTVQPVSQDAEEELEEAAWCVGASSWTTSWQILFPLLTPSLLAGTALGSSRAVGEYGSIVLIASNTPTKDLVISVPTFQKPEQYDYRGAIVVATVVSIASLGGLPIINQIQLWKQNLNR</sequence>
<reference evidence="11" key="1">
    <citation type="journal article" date="2021" name="ACS Synth. Biol.">
        <title>Construction of DNA Tools for Hyperexpression in Marchantia Chloroplasts.</title>
        <authorList>
            <person name="Frangedakis E."/>
            <person name="Guzman-Chavez F."/>
            <person name="Rebmann M."/>
            <person name="Markel K."/>
            <person name="Yu Y."/>
            <person name="Perraki A."/>
            <person name="Tse S.W."/>
            <person name="Liu Y."/>
            <person name="Rever J."/>
            <person name="Sauret-Gueto S."/>
            <person name="Goffinet B."/>
            <person name="Schneider H."/>
            <person name="Haseloff J."/>
        </authorList>
    </citation>
    <scope>NUCLEOTIDE SEQUENCE</scope>
</reference>
<evidence type="ECO:0000256" key="8">
    <source>
        <dbReference type="ARBA" id="ARBA00025323"/>
    </source>
</evidence>
<keyword evidence="6 9" id="KW-0764">Sulfate transport</keyword>
<dbReference type="InterPro" id="IPR011865">
    <property type="entry name" value="CysT_permease"/>
</dbReference>
<dbReference type="Pfam" id="PF00528">
    <property type="entry name" value="BPD_transp_1"/>
    <property type="match status" value="1"/>
</dbReference>
<dbReference type="GO" id="GO:0005886">
    <property type="term" value="C:plasma membrane"/>
    <property type="evidence" value="ECO:0007669"/>
    <property type="project" value="InterPro"/>
</dbReference>
<dbReference type="NCBIfam" id="TIGR00969">
    <property type="entry name" value="3a0106s02"/>
    <property type="match status" value="1"/>
</dbReference>
<geneLocation type="chloroplast" evidence="11"/>
<feature type="transmembrane region" description="Helical" evidence="9">
    <location>
        <begin position="255"/>
        <end position="276"/>
    </location>
</feature>
<gene>
    <name evidence="11" type="primary">cysT</name>
</gene>
<evidence type="ECO:0000256" key="4">
    <source>
        <dbReference type="ARBA" id="ARBA00022692"/>
    </source>
</evidence>
<evidence type="ECO:0000256" key="1">
    <source>
        <dbReference type="ARBA" id="ARBA00004446"/>
    </source>
</evidence>
<keyword evidence="4 9" id="KW-0812">Transmembrane</keyword>
<keyword evidence="9 11" id="KW-0934">Plastid</keyword>